<keyword evidence="2" id="KW-1185">Reference proteome</keyword>
<keyword evidence="1" id="KW-0808">Transferase</keyword>
<evidence type="ECO:0000313" key="2">
    <source>
        <dbReference type="Proteomes" id="UP000596739"/>
    </source>
</evidence>
<dbReference type="EMBL" id="JAENHN010000046">
    <property type="protein sequence ID" value="MBK1812260.1"/>
    <property type="molecule type" value="Genomic_DNA"/>
</dbReference>
<dbReference type="RefSeq" id="WP_200271293.1">
    <property type="nucleotide sequence ID" value="NZ_JAENHN010000046.1"/>
</dbReference>
<dbReference type="GO" id="GO:0016301">
    <property type="term" value="F:kinase activity"/>
    <property type="evidence" value="ECO:0007669"/>
    <property type="project" value="UniProtKB-KW"/>
</dbReference>
<name>A0ABS1ESC5_9CLOT</name>
<dbReference type="Proteomes" id="UP000596739">
    <property type="component" value="Unassembled WGS sequence"/>
</dbReference>
<protein>
    <submittedName>
        <fullName evidence="1">Thymidylate kinase</fullName>
    </submittedName>
</protein>
<proteinExistence type="predicted"/>
<evidence type="ECO:0000313" key="1">
    <source>
        <dbReference type="EMBL" id="MBK1812260.1"/>
    </source>
</evidence>
<dbReference type="InterPro" id="IPR027417">
    <property type="entry name" value="P-loop_NTPase"/>
</dbReference>
<comment type="caution">
    <text evidence="1">The sequence shown here is derived from an EMBL/GenBank/DDBJ whole genome shotgun (WGS) entry which is preliminary data.</text>
</comment>
<reference evidence="2" key="1">
    <citation type="submission" date="2021-01" db="EMBL/GenBank/DDBJ databases">
        <title>Genome public.</title>
        <authorList>
            <person name="Liu C."/>
            <person name="Sun Q."/>
        </authorList>
    </citation>
    <scope>NUCLEOTIDE SEQUENCE [LARGE SCALE GENOMIC DNA]</scope>
    <source>
        <strain evidence="2">YIM B02505</strain>
    </source>
</reference>
<dbReference type="SUPFAM" id="SSF52540">
    <property type="entry name" value="P-loop containing nucleoside triphosphate hydrolases"/>
    <property type="match status" value="2"/>
</dbReference>
<gene>
    <name evidence="1" type="ORF">JHL18_16680</name>
</gene>
<organism evidence="1 2">
    <name type="scientific">Clostridium yunnanense</name>
    <dbReference type="NCBI Taxonomy" id="2800325"/>
    <lineage>
        <taxon>Bacteria</taxon>
        <taxon>Bacillati</taxon>
        <taxon>Bacillota</taxon>
        <taxon>Clostridia</taxon>
        <taxon>Eubacteriales</taxon>
        <taxon>Clostridiaceae</taxon>
        <taxon>Clostridium</taxon>
    </lineage>
</organism>
<keyword evidence="1" id="KW-0418">Kinase</keyword>
<accession>A0ABS1ESC5</accession>
<dbReference type="Gene3D" id="3.40.50.300">
    <property type="entry name" value="P-loop containing nucleotide triphosphate hydrolases"/>
    <property type="match status" value="1"/>
</dbReference>
<sequence length="279" mass="32444">MENKLILVEGIPGAGKTTTARKIKEKLLAEGKKAVLYEEGMSHPADMSWNAYLSEEEYNNFLSKCLEMWESSEKTVSKEELKRIVERQVRREDNHIILAYTKLEFPEGCYWNLVGEVAAKEICDGRRSLEEFTEIHLKRWKRFGEEALLDDTVYIFECAFLQNHIFELLGVYEKSDEEILIHLTNLLNTVKSLNPRIVYIEPTDVEKVIMKAADERRAPNESRKDWIDEIADWISNNNYGRKHGLKGKEGVFAFCKERLRIDKVMIKNLGIPVTLISRD</sequence>